<dbReference type="Pfam" id="PF00097">
    <property type="entry name" value="zf-C3HC4"/>
    <property type="match status" value="1"/>
</dbReference>
<feature type="region of interest" description="Disordered" evidence="6">
    <location>
        <begin position="1"/>
        <end position="70"/>
    </location>
</feature>
<evidence type="ECO:0000256" key="2">
    <source>
        <dbReference type="ARBA" id="ARBA00022771"/>
    </source>
</evidence>
<dbReference type="AlphaFoldDB" id="A0AAD7EJ84"/>
<dbReference type="EMBL" id="JARIHO010000042">
    <property type="protein sequence ID" value="KAJ7326399.1"/>
    <property type="molecule type" value="Genomic_DNA"/>
</dbReference>
<dbReference type="InterPro" id="IPR018957">
    <property type="entry name" value="Znf_C3HC4_RING-type"/>
</dbReference>
<protein>
    <recommendedName>
        <fullName evidence="7">RING-type domain-containing protein</fullName>
    </recommendedName>
</protein>
<evidence type="ECO:0000256" key="1">
    <source>
        <dbReference type="ARBA" id="ARBA00022723"/>
    </source>
</evidence>
<name>A0AAD7EJ84_9AGAR</name>
<evidence type="ECO:0000259" key="7">
    <source>
        <dbReference type="PROSITE" id="PS50089"/>
    </source>
</evidence>
<gene>
    <name evidence="8" type="ORF">DFH08DRAFT_885732</name>
</gene>
<evidence type="ECO:0000313" key="9">
    <source>
        <dbReference type="Proteomes" id="UP001218218"/>
    </source>
</evidence>
<evidence type="ECO:0000313" key="8">
    <source>
        <dbReference type="EMBL" id="KAJ7326399.1"/>
    </source>
</evidence>
<accession>A0AAD7EJ84</accession>
<comment type="caution">
    <text evidence="8">The sequence shown here is derived from an EMBL/GenBank/DDBJ whole genome shotgun (WGS) entry which is preliminary data.</text>
</comment>
<keyword evidence="3" id="KW-0862">Zinc</keyword>
<dbReference type="GO" id="GO:0008270">
    <property type="term" value="F:zinc ion binding"/>
    <property type="evidence" value="ECO:0007669"/>
    <property type="project" value="UniProtKB-KW"/>
</dbReference>
<dbReference type="Proteomes" id="UP001218218">
    <property type="component" value="Unassembled WGS sequence"/>
</dbReference>
<evidence type="ECO:0000256" key="4">
    <source>
        <dbReference type="PROSITE-ProRule" id="PRU00175"/>
    </source>
</evidence>
<sequence>MPSNTRSSKATAASDVVLLTDADVRSIKRTTKKDPKQKPARKENNPPPVNTGEIIEISSDEEEPAPRNPVAATAKLQARIQQLEKENARIKKENDEIKKQQIAAADLEDQITCEVCSAKLWSPFILNCGHTFCQQDLENWFSTALKQHLNVYPHYNVNVPPANVYGIFQKLPLPPYSCPKCREKVCSRPIQNFAVKGLVRAVAGQTGETSPKKTIDATKVWSRFFPAQ</sequence>
<evidence type="ECO:0000256" key="3">
    <source>
        <dbReference type="ARBA" id="ARBA00022833"/>
    </source>
</evidence>
<proteinExistence type="predicted"/>
<organism evidence="8 9">
    <name type="scientific">Mycena albidolilacea</name>
    <dbReference type="NCBI Taxonomy" id="1033008"/>
    <lineage>
        <taxon>Eukaryota</taxon>
        <taxon>Fungi</taxon>
        <taxon>Dikarya</taxon>
        <taxon>Basidiomycota</taxon>
        <taxon>Agaricomycotina</taxon>
        <taxon>Agaricomycetes</taxon>
        <taxon>Agaricomycetidae</taxon>
        <taxon>Agaricales</taxon>
        <taxon>Marasmiineae</taxon>
        <taxon>Mycenaceae</taxon>
        <taxon>Mycena</taxon>
    </lineage>
</organism>
<feature type="compositionally biased region" description="Polar residues" evidence="6">
    <location>
        <begin position="1"/>
        <end position="11"/>
    </location>
</feature>
<dbReference type="InterPro" id="IPR001841">
    <property type="entry name" value="Znf_RING"/>
</dbReference>
<evidence type="ECO:0000256" key="6">
    <source>
        <dbReference type="SAM" id="MobiDB-lite"/>
    </source>
</evidence>
<dbReference type="SUPFAM" id="SSF57850">
    <property type="entry name" value="RING/U-box"/>
    <property type="match status" value="1"/>
</dbReference>
<dbReference type="PROSITE" id="PS50089">
    <property type="entry name" value="ZF_RING_2"/>
    <property type="match status" value="1"/>
</dbReference>
<reference evidence="8" key="1">
    <citation type="submission" date="2023-03" db="EMBL/GenBank/DDBJ databases">
        <title>Massive genome expansion in bonnet fungi (Mycena s.s.) driven by repeated elements and novel gene families across ecological guilds.</title>
        <authorList>
            <consortium name="Lawrence Berkeley National Laboratory"/>
            <person name="Harder C.B."/>
            <person name="Miyauchi S."/>
            <person name="Viragh M."/>
            <person name="Kuo A."/>
            <person name="Thoen E."/>
            <person name="Andreopoulos B."/>
            <person name="Lu D."/>
            <person name="Skrede I."/>
            <person name="Drula E."/>
            <person name="Henrissat B."/>
            <person name="Morin E."/>
            <person name="Kohler A."/>
            <person name="Barry K."/>
            <person name="LaButti K."/>
            <person name="Morin E."/>
            <person name="Salamov A."/>
            <person name="Lipzen A."/>
            <person name="Mereny Z."/>
            <person name="Hegedus B."/>
            <person name="Baldrian P."/>
            <person name="Stursova M."/>
            <person name="Weitz H."/>
            <person name="Taylor A."/>
            <person name="Grigoriev I.V."/>
            <person name="Nagy L.G."/>
            <person name="Martin F."/>
            <person name="Kauserud H."/>
        </authorList>
    </citation>
    <scope>NUCLEOTIDE SEQUENCE</scope>
    <source>
        <strain evidence="8">CBHHK002</strain>
    </source>
</reference>
<keyword evidence="9" id="KW-1185">Reference proteome</keyword>
<feature type="coiled-coil region" evidence="5">
    <location>
        <begin position="73"/>
        <end position="110"/>
    </location>
</feature>
<dbReference type="InterPro" id="IPR013083">
    <property type="entry name" value="Znf_RING/FYVE/PHD"/>
</dbReference>
<feature type="domain" description="RING-type" evidence="7">
    <location>
        <begin position="113"/>
        <end position="182"/>
    </location>
</feature>
<keyword evidence="1" id="KW-0479">Metal-binding</keyword>
<keyword evidence="5" id="KW-0175">Coiled coil</keyword>
<feature type="compositionally biased region" description="Basic and acidic residues" evidence="6">
    <location>
        <begin position="22"/>
        <end position="44"/>
    </location>
</feature>
<keyword evidence="2 4" id="KW-0863">Zinc-finger</keyword>
<dbReference type="Gene3D" id="3.30.40.10">
    <property type="entry name" value="Zinc/RING finger domain, C3HC4 (zinc finger)"/>
    <property type="match status" value="1"/>
</dbReference>
<evidence type="ECO:0000256" key="5">
    <source>
        <dbReference type="SAM" id="Coils"/>
    </source>
</evidence>